<accession>A0ABM1M484</accession>
<proteinExistence type="predicted"/>
<evidence type="ECO:0000313" key="2">
    <source>
        <dbReference type="RefSeq" id="XP_017769384.1"/>
    </source>
</evidence>
<sequence length="168" mass="19610">MSLERILYLVNATNGSTKSNEDFDINNSKCILGISQGLTSLLYDPKKQKIKNRHLYMKFIKDLCMQKGDHFAITEESCNIYLNSLEFSEDEFQFKKELAEPNEILNFFENQLNKHISKQGAIDFINRKDQEAFGQDFEFTPLRTIEYHTDNKELLSSLISKQDIPIEK</sequence>
<name>A0ABM1M484_NICVS</name>
<dbReference type="GeneID" id="108557401"/>
<gene>
    <name evidence="2" type="primary">LOC108557401</name>
</gene>
<reference evidence="2" key="1">
    <citation type="submission" date="2025-08" db="UniProtKB">
        <authorList>
            <consortium name="RefSeq"/>
        </authorList>
    </citation>
    <scope>IDENTIFICATION</scope>
    <source>
        <tissue evidence="2">Whole Larva</tissue>
    </source>
</reference>
<protein>
    <submittedName>
        <fullName evidence="2">Uncharacterized protein LOC108557401</fullName>
    </submittedName>
</protein>
<organism evidence="1 2">
    <name type="scientific">Nicrophorus vespilloides</name>
    <name type="common">Boreal carrion beetle</name>
    <dbReference type="NCBI Taxonomy" id="110193"/>
    <lineage>
        <taxon>Eukaryota</taxon>
        <taxon>Metazoa</taxon>
        <taxon>Ecdysozoa</taxon>
        <taxon>Arthropoda</taxon>
        <taxon>Hexapoda</taxon>
        <taxon>Insecta</taxon>
        <taxon>Pterygota</taxon>
        <taxon>Neoptera</taxon>
        <taxon>Endopterygota</taxon>
        <taxon>Coleoptera</taxon>
        <taxon>Polyphaga</taxon>
        <taxon>Staphyliniformia</taxon>
        <taxon>Silphidae</taxon>
        <taxon>Nicrophorinae</taxon>
        <taxon>Nicrophorus</taxon>
    </lineage>
</organism>
<evidence type="ECO:0000313" key="1">
    <source>
        <dbReference type="Proteomes" id="UP000695000"/>
    </source>
</evidence>
<keyword evidence="1" id="KW-1185">Reference proteome</keyword>
<dbReference type="Proteomes" id="UP000695000">
    <property type="component" value="Unplaced"/>
</dbReference>
<dbReference type="RefSeq" id="XP_017769384.1">
    <property type="nucleotide sequence ID" value="XM_017913895.1"/>
</dbReference>